<evidence type="ECO:0000256" key="14">
    <source>
        <dbReference type="PIRNR" id="PIRNR037488"/>
    </source>
</evidence>
<evidence type="ECO:0000256" key="9">
    <source>
        <dbReference type="ARBA" id="ARBA00022837"/>
    </source>
</evidence>
<dbReference type="PANTHER" id="PTHR46819">
    <property type="entry name" value="EF-HAND CALCIUM-BINDING DOMAIN-CONTAINING PROTEIN 7"/>
    <property type="match status" value="1"/>
</dbReference>
<keyword evidence="7 14" id="KW-1000">Mitochondrion outer membrane</keyword>
<dbReference type="InterPro" id="IPR018247">
    <property type="entry name" value="EF_Hand_1_Ca_BS"/>
</dbReference>
<keyword evidence="5" id="KW-0677">Repeat</keyword>
<dbReference type="FunFam" id="1.10.238.10:FF:000011">
    <property type="entry name" value="Mitochondrial Rho GTPase"/>
    <property type="match status" value="1"/>
</dbReference>
<gene>
    <name evidence="18" type="ORF">CCAE0312_LOCUS6600</name>
</gene>
<dbReference type="Pfam" id="PF13202">
    <property type="entry name" value="EF-hand_5"/>
    <property type="match status" value="2"/>
</dbReference>
<evidence type="ECO:0000256" key="13">
    <source>
        <dbReference type="ARBA" id="ARBA00023136"/>
    </source>
</evidence>
<dbReference type="InterPro" id="IPR052266">
    <property type="entry name" value="Miro-EF-hand_domain"/>
</dbReference>
<dbReference type="PIRSF" id="PIRSF037488">
    <property type="entry name" value="Mt_Rho_GTPase"/>
    <property type="match status" value="1"/>
</dbReference>
<dbReference type="InterPro" id="IPR013566">
    <property type="entry name" value="EF_hand_assoc_1"/>
</dbReference>
<keyword evidence="9 14" id="KW-0106">Calcium</keyword>
<dbReference type="SMART" id="SM00175">
    <property type="entry name" value="RAB"/>
    <property type="match status" value="1"/>
</dbReference>
<sequence length="631" mass="70516">MKDHVRIVVCGEPGVGKTSLIKTLISETFDDKVPSVLPPILVPPEVSPDHVSVSIIDTDCYDIDDVNLEQELSRANVLVLVYDVSSLDTLEAATKRWLMRFNTMGLRTPVILVGNKTDLREGISEELEGYVRPIMEAHRQLDVCIECSAKEAFNIAEVFYFAQKAVLHPTAPLYDVSKHSLKPRAEAALKRIFKLCDMDHDGKLNDEELNRFQYNCFGVELKEDELSGVKNVVKESCPFGLDKDGALNLRGFLFLHTLFIQKGRLETTWTVIRKYGYEDDMTLRGDYVDTTVKKNEDQVIELSDAGRSFLLSAFEIADQDNDGFLSPEEQDLLFQSCPDNPWKLHARWVPSPPSNPGYLSKDAFLARWIISLLDDSSSALMTLVYIGYPDPPSTAITVSKSRRRDRRSREVTRNVFRCYVLGSPKSGKTELVRGLVGHPFGSKACPPGKTLASASELSYEGHPKTLVLLEIPESRLTQWLTSKEFQSAGDLVVLVYDVSDRESFEYASRLFNTIESSRKNVPCVFVGTKADLPPAPSVGVHATEICTSHGLPEPVLVSMQAKEDQNIYQMLVEVAMNPQVACPDYFEVDSTSDLSTYMLYGAGTILIGGLLYLGWRSWSKRGSSTSGYMKR</sequence>
<name>A0A7S1TEQ1_9RHOD</name>
<proteinExistence type="inferred from homology"/>
<dbReference type="Pfam" id="PF00071">
    <property type="entry name" value="Ras"/>
    <property type="match status" value="2"/>
</dbReference>
<feature type="domain" description="EF-hand" evidence="16">
    <location>
        <begin position="184"/>
        <end position="219"/>
    </location>
</feature>
<accession>A0A7S1TEQ1</accession>
<dbReference type="Pfam" id="PF08355">
    <property type="entry name" value="EF_assoc_1"/>
    <property type="match status" value="1"/>
</dbReference>
<evidence type="ECO:0000313" key="18">
    <source>
        <dbReference type="EMBL" id="CAD9234511.1"/>
    </source>
</evidence>
<dbReference type="SUPFAM" id="SSF47473">
    <property type="entry name" value="EF-hand"/>
    <property type="match status" value="1"/>
</dbReference>
<evidence type="ECO:0000256" key="4">
    <source>
        <dbReference type="ARBA" id="ARBA00022723"/>
    </source>
</evidence>
<dbReference type="SUPFAM" id="SSF52540">
    <property type="entry name" value="P-loop containing nucleoside triphosphate hydrolases"/>
    <property type="match status" value="2"/>
</dbReference>
<dbReference type="PROSITE" id="PS51423">
    <property type="entry name" value="MIRO"/>
    <property type="match status" value="1"/>
</dbReference>
<dbReference type="Gene3D" id="3.40.50.300">
    <property type="entry name" value="P-loop containing nucleotide triphosphate hydrolases"/>
    <property type="match status" value="2"/>
</dbReference>
<dbReference type="GO" id="GO:0005741">
    <property type="term" value="C:mitochondrial outer membrane"/>
    <property type="evidence" value="ECO:0007669"/>
    <property type="project" value="UniProtKB-SubCell"/>
</dbReference>
<organism evidence="18">
    <name type="scientific">Compsopogon caeruleus</name>
    <dbReference type="NCBI Taxonomy" id="31354"/>
    <lineage>
        <taxon>Eukaryota</taxon>
        <taxon>Rhodophyta</taxon>
        <taxon>Compsopogonophyceae</taxon>
        <taxon>Compsopogonales</taxon>
        <taxon>Compsopogonaceae</taxon>
        <taxon>Compsopogon</taxon>
    </lineage>
</organism>
<evidence type="ECO:0000256" key="2">
    <source>
        <dbReference type="ARBA" id="ARBA00007981"/>
    </source>
</evidence>
<dbReference type="PROSITE" id="PS00018">
    <property type="entry name" value="EF_HAND_1"/>
    <property type="match status" value="1"/>
</dbReference>
<comment type="subcellular location">
    <subcellularLocation>
        <location evidence="1 14">Mitochondrion outer membrane</location>
        <topology evidence="1 14">Single-pass type IV membrane protein</topology>
    </subcellularLocation>
</comment>
<dbReference type="InterPro" id="IPR002048">
    <property type="entry name" value="EF_hand_dom"/>
</dbReference>
<evidence type="ECO:0000256" key="12">
    <source>
        <dbReference type="ARBA" id="ARBA00023134"/>
    </source>
</evidence>
<dbReference type="GO" id="GO:0007005">
    <property type="term" value="P:mitochondrion organization"/>
    <property type="evidence" value="ECO:0007669"/>
    <property type="project" value="InterPro"/>
</dbReference>
<comment type="function">
    <text evidence="14">Mitochondrial GTPase involved in mitochondrial trafficking. Probably involved in control of anterograde transport of mitochondria and their subcellular distribution.</text>
</comment>
<evidence type="ECO:0000256" key="6">
    <source>
        <dbReference type="ARBA" id="ARBA00022741"/>
    </source>
</evidence>
<comment type="similarity">
    <text evidence="2 14">Belongs to the mitochondrial Rho GTPase family.</text>
</comment>
<keyword evidence="11 14" id="KW-0496">Mitochondrion</keyword>
<evidence type="ECO:0000259" key="17">
    <source>
        <dbReference type="PROSITE" id="PS51423"/>
    </source>
</evidence>
<evidence type="ECO:0000256" key="11">
    <source>
        <dbReference type="ARBA" id="ARBA00023128"/>
    </source>
</evidence>
<dbReference type="Pfam" id="PF08356">
    <property type="entry name" value="EF_assoc_2"/>
    <property type="match status" value="1"/>
</dbReference>
<keyword evidence="13 14" id="KW-0472">Membrane</keyword>
<evidence type="ECO:0000256" key="5">
    <source>
        <dbReference type="ARBA" id="ARBA00022737"/>
    </source>
</evidence>
<reference evidence="18" key="1">
    <citation type="submission" date="2021-01" db="EMBL/GenBank/DDBJ databases">
        <authorList>
            <person name="Corre E."/>
            <person name="Pelletier E."/>
            <person name="Niang G."/>
            <person name="Scheremetjew M."/>
            <person name="Finn R."/>
            <person name="Kale V."/>
            <person name="Holt S."/>
            <person name="Cochrane G."/>
            <person name="Meng A."/>
            <person name="Brown T."/>
            <person name="Cohen L."/>
        </authorList>
    </citation>
    <scope>NUCLEOTIDE SEQUENCE</scope>
    <source>
        <strain evidence="18">SAG 36.94</strain>
    </source>
</reference>
<dbReference type="EMBL" id="HBGH01011878">
    <property type="protein sequence ID" value="CAD9234511.1"/>
    <property type="molecule type" value="Transcribed_RNA"/>
</dbReference>
<dbReference type="PROSITE" id="PS50222">
    <property type="entry name" value="EF_HAND_2"/>
    <property type="match status" value="1"/>
</dbReference>
<dbReference type="PANTHER" id="PTHR46819:SF1">
    <property type="entry name" value="EF-HAND CALCIUM-BINDING DOMAIN-CONTAINING PROTEIN 7"/>
    <property type="match status" value="1"/>
</dbReference>
<feature type="domain" description="Miro" evidence="17">
    <location>
        <begin position="2"/>
        <end position="168"/>
    </location>
</feature>
<protein>
    <recommendedName>
        <fullName evidence="14">Mitochondrial Rho GTPase</fullName>
        <ecNumber evidence="14">3.6.5.-</ecNumber>
    </recommendedName>
</protein>
<evidence type="ECO:0000259" key="16">
    <source>
        <dbReference type="PROSITE" id="PS50222"/>
    </source>
</evidence>
<keyword evidence="4" id="KW-0479">Metal-binding</keyword>
<dbReference type="InterPro" id="IPR011992">
    <property type="entry name" value="EF-hand-dom_pair"/>
</dbReference>
<keyword evidence="3 15" id="KW-0812">Transmembrane</keyword>
<dbReference type="GO" id="GO:0005509">
    <property type="term" value="F:calcium ion binding"/>
    <property type="evidence" value="ECO:0007669"/>
    <property type="project" value="InterPro"/>
</dbReference>
<dbReference type="PROSITE" id="PS51419">
    <property type="entry name" value="RAB"/>
    <property type="match status" value="1"/>
</dbReference>
<evidence type="ECO:0000256" key="10">
    <source>
        <dbReference type="ARBA" id="ARBA00022989"/>
    </source>
</evidence>
<feature type="transmembrane region" description="Helical" evidence="15">
    <location>
        <begin position="597"/>
        <end position="615"/>
    </location>
</feature>
<dbReference type="InterPro" id="IPR021181">
    <property type="entry name" value="Miro"/>
</dbReference>
<dbReference type="SMART" id="SM00054">
    <property type="entry name" value="EFh"/>
    <property type="match status" value="2"/>
</dbReference>
<keyword evidence="8 14" id="KW-0378">Hydrolase</keyword>
<dbReference type="EC" id="3.6.5.-" evidence="14"/>
<dbReference type="SMART" id="SM00173">
    <property type="entry name" value="RAS"/>
    <property type="match status" value="1"/>
</dbReference>
<dbReference type="InterPro" id="IPR013567">
    <property type="entry name" value="EF_hand_assoc_2"/>
</dbReference>
<dbReference type="InterPro" id="IPR020860">
    <property type="entry name" value="MIRO_dom"/>
</dbReference>
<dbReference type="GO" id="GO:0003924">
    <property type="term" value="F:GTPase activity"/>
    <property type="evidence" value="ECO:0007669"/>
    <property type="project" value="InterPro"/>
</dbReference>
<dbReference type="SMART" id="SM00174">
    <property type="entry name" value="RHO"/>
    <property type="match status" value="1"/>
</dbReference>
<evidence type="ECO:0000256" key="15">
    <source>
        <dbReference type="SAM" id="Phobius"/>
    </source>
</evidence>
<evidence type="ECO:0000256" key="7">
    <source>
        <dbReference type="ARBA" id="ARBA00022787"/>
    </source>
</evidence>
<keyword evidence="10 15" id="KW-1133">Transmembrane helix</keyword>
<dbReference type="InterPro" id="IPR001806">
    <property type="entry name" value="Small_GTPase"/>
</dbReference>
<keyword evidence="12 14" id="KW-0342">GTP-binding</keyword>
<evidence type="ECO:0000256" key="1">
    <source>
        <dbReference type="ARBA" id="ARBA00004200"/>
    </source>
</evidence>
<keyword evidence="6 14" id="KW-0547">Nucleotide-binding</keyword>
<dbReference type="PRINTS" id="PR00449">
    <property type="entry name" value="RASTRNSFRMNG"/>
</dbReference>
<evidence type="ECO:0000256" key="3">
    <source>
        <dbReference type="ARBA" id="ARBA00022692"/>
    </source>
</evidence>
<evidence type="ECO:0000256" key="8">
    <source>
        <dbReference type="ARBA" id="ARBA00022801"/>
    </source>
</evidence>
<dbReference type="Gene3D" id="1.10.238.10">
    <property type="entry name" value="EF-hand"/>
    <property type="match status" value="2"/>
</dbReference>
<dbReference type="AlphaFoldDB" id="A0A7S1TEQ1"/>
<dbReference type="GO" id="GO:0005525">
    <property type="term" value="F:GTP binding"/>
    <property type="evidence" value="ECO:0007669"/>
    <property type="project" value="UniProtKB-KW"/>
</dbReference>
<dbReference type="InterPro" id="IPR027417">
    <property type="entry name" value="P-loop_NTPase"/>
</dbReference>